<protein>
    <submittedName>
        <fullName evidence="1">10601_t:CDS:1</fullName>
    </submittedName>
</protein>
<gene>
    <name evidence="1" type="ORF">RFULGI_LOCUS12055</name>
</gene>
<feature type="non-terminal residue" evidence="1">
    <location>
        <position position="68"/>
    </location>
</feature>
<proteinExistence type="predicted"/>
<accession>A0A9N9ID50</accession>
<name>A0A9N9ID50_9GLOM</name>
<feature type="non-terminal residue" evidence="1">
    <location>
        <position position="1"/>
    </location>
</feature>
<dbReference type="EMBL" id="CAJVPZ010027961">
    <property type="protein sequence ID" value="CAG8729942.1"/>
    <property type="molecule type" value="Genomic_DNA"/>
</dbReference>
<sequence length="68" mass="7656">DDNPDDDSSTLSPKFLWAEVQKMLKNMQGEKKLVIRVVPKLLPEVVPEVLPEVVPKLLPEVVPEVLPE</sequence>
<comment type="caution">
    <text evidence="1">The sequence shown here is derived from an EMBL/GenBank/DDBJ whole genome shotgun (WGS) entry which is preliminary data.</text>
</comment>
<evidence type="ECO:0000313" key="1">
    <source>
        <dbReference type="EMBL" id="CAG8729942.1"/>
    </source>
</evidence>
<dbReference type="Proteomes" id="UP000789396">
    <property type="component" value="Unassembled WGS sequence"/>
</dbReference>
<organism evidence="1 2">
    <name type="scientific">Racocetra fulgida</name>
    <dbReference type="NCBI Taxonomy" id="60492"/>
    <lineage>
        <taxon>Eukaryota</taxon>
        <taxon>Fungi</taxon>
        <taxon>Fungi incertae sedis</taxon>
        <taxon>Mucoromycota</taxon>
        <taxon>Glomeromycotina</taxon>
        <taxon>Glomeromycetes</taxon>
        <taxon>Diversisporales</taxon>
        <taxon>Gigasporaceae</taxon>
        <taxon>Racocetra</taxon>
    </lineage>
</organism>
<evidence type="ECO:0000313" key="2">
    <source>
        <dbReference type="Proteomes" id="UP000789396"/>
    </source>
</evidence>
<dbReference type="AlphaFoldDB" id="A0A9N9ID50"/>
<keyword evidence="2" id="KW-1185">Reference proteome</keyword>
<reference evidence="1" key="1">
    <citation type="submission" date="2021-06" db="EMBL/GenBank/DDBJ databases">
        <authorList>
            <person name="Kallberg Y."/>
            <person name="Tangrot J."/>
            <person name="Rosling A."/>
        </authorList>
    </citation>
    <scope>NUCLEOTIDE SEQUENCE</scope>
    <source>
        <strain evidence="1">IN212</strain>
    </source>
</reference>
<dbReference type="OrthoDB" id="10641108at2759"/>